<comment type="caution">
    <text evidence="2">The sequence shown here is derived from an EMBL/GenBank/DDBJ whole genome shotgun (WGS) entry which is preliminary data.</text>
</comment>
<feature type="transmembrane region" description="Helical" evidence="1">
    <location>
        <begin position="110"/>
        <end position="132"/>
    </location>
</feature>
<gene>
    <name evidence="2" type="ORF">Fcan01_26434</name>
</gene>
<reference evidence="2 3" key="1">
    <citation type="submission" date="2015-12" db="EMBL/GenBank/DDBJ databases">
        <title>The genome of Folsomia candida.</title>
        <authorList>
            <person name="Faddeeva A."/>
            <person name="Derks M.F."/>
            <person name="Anvar Y."/>
            <person name="Smit S."/>
            <person name="Van Straalen N."/>
            <person name="Roelofs D."/>
        </authorList>
    </citation>
    <scope>NUCLEOTIDE SEQUENCE [LARGE SCALE GENOMIC DNA]</scope>
    <source>
        <strain evidence="2 3">VU population</strain>
        <tissue evidence="2">Whole body</tissue>
    </source>
</reference>
<evidence type="ECO:0000256" key="1">
    <source>
        <dbReference type="SAM" id="Phobius"/>
    </source>
</evidence>
<feature type="transmembrane region" description="Helical" evidence="1">
    <location>
        <begin position="138"/>
        <end position="158"/>
    </location>
</feature>
<dbReference type="AlphaFoldDB" id="A0A226D1X7"/>
<protein>
    <submittedName>
        <fullName evidence="2">Uncharacterized protein</fullName>
    </submittedName>
</protein>
<keyword evidence="1" id="KW-0472">Membrane</keyword>
<keyword evidence="1" id="KW-0812">Transmembrane</keyword>
<evidence type="ECO:0000313" key="3">
    <source>
        <dbReference type="Proteomes" id="UP000198287"/>
    </source>
</evidence>
<proteinExistence type="predicted"/>
<sequence>MCLTIGQILAAISLYVGVSVLFSGGRMALAQVTFPLNGTTPSDTLPPTTDSLDHFNSVQHQAVRDLEQNLTKLSNRVGAILIEVGIYMILVRVVTLVLSRIADMCRPWLIAQAIFLLLATVLFFVGLTFSTSDECTNYAGAAGLINNAYCMWVVYAFINELREEEEAKRLGKENHEKRL</sequence>
<name>A0A226D1X7_FOLCA</name>
<accession>A0A226D1X7</accession>
<dbReference type="Proteomes" id="UP000198287">
    <property type="component" value="Unassembled WGS sequence"/>
</dbReference>
<evidence type="ECO:0000313" key="2">
    <source>
        <dbReference type="EMBL" id="OXA38874.1"/>
    </source>
</evidence>
<organism evidence="2 3">
    <name type="scientific">Folsomia candida</name>
    <name type="common">Springtail</name>
    <dbReference type="NCBI Taxonomy" id="158441"/>
    <lineage>
        <taxon>Eukaryota</taxon>
        <taxon>Metazoa</taxon>
        <taxon>Ecdysozoa</taxon>
        <taxon>Arthropoda</taxon>
        <taxon>Hexapoda</taxon>
        <taxon>Collembola</taxon>
        <taxon>Entomobryomorpha</taxon>
        <taxon>Isotomoidea</taxon>
        <taxon>Isotomidae</taxon>
        <taxon>Proisotominae</taxon>
        <taxon>Folsomia</taxon>
    </lineage>
</organism>
<keyword evidence="1" id="KW-1133">Transmembrane helix</keyword>
<feature type="transmembrane region" description="Helical" evidence="1">
    <location>
        <begin position="77"/>
        <end position="98"/>
    </location>
</feature>
<dbReference type="EMBL" id="LNIX01000043">
    <property type="protein sequence ID" value="OXA38874.1"/>
    <property type="molecule type" value="Genomic_DNA"/>
</dbReference>
<keyword evidence="3" id="KW-1185">Reference proteome</keyword>